<proteinExistence type="inferred from homology"/>
<feature type="domain" description="AAA+ ATPase" evidence="3">
    <location>
        <begin position="307"/>
        <end position="484"/>
    </location>
</feature>
<organism evidence="4">
    <name type="scientific">Klosneuvirus KNV1</name>
    <dbReference type="NCBI Taxonomy" id="1977640"/>
    <lineage>
        <taxon>Viruses</taxon>
        <taxon>Varidnaviria</taxon>
        <taxon>Bamfordvirae</taxon>
        <taxon>Nucleocytoviricota</taxon>
        <taxon>Megaviricetes</taxon>
        <taxon>Imitervirales</taxon>
        <taxon>Mimiviridae</taxon>
        <taxon>Klosneuvirinae</taxon>
        <taxon>Klosneuvirus</taxon>
    </lineage>
</organism>
<evidence type="ECO:0000256" key="2">
    <source>
        <dbReference type="SAM" id="Phobius"/>
    </source>
</evidence>
<dbReference type="InterPro" id="IPR027417">
    <property type="entry name" value="P-loop_NTPase"/>
</dbReference>
<evidence type="ECO:0000259" key="3">
    <source>
        <dbReference type="SMART" id="SM00382"/>
    </source>
</evidence>
<accession>A0A1V0SJZ8</accession>
<keyword evidence="2" id="KW-0472">Membrane</keyword>
<dbReference type="Gene3D" id="3.40.50.300">
    <property type="entry name" value="P-loop containing nucleotide triphosphate hydrolases"/>
    <property type="match status" value="1"/>
</dbReference>
<keyword evidence="2" id="KW-0812">Transmembrane</keyword>
<feature type="transmembrane region" description="Helical" evidence="2">
    <location>
        <begin position="38"/>
        <end position="56"/>
    </location>
</feature>
<dbReference type="InterPro" id="IPR003593">
    <property type="entry name" value="AAA+_ATPase"/>
</dbReference>
<dbReference type="GO" id="GO:0016887">
    <property type="term" value="F:ATP hydrolysis activity"/>
    <property type="evidence" value="ECO:0007669"/>
    <property type="project" value="InterPro"/>
</dbReference>
<dbReference type="SMART" id="SM00382">
    <property type="entry name" value="AAA"/>
    <property type="match status" value="1"/>
</dbReference>
<dbReference type="Pfam" id="PF00004">
    <property type="entry name" value="AAA"/>
    <property type="match status" value="1"/>
</dbReference>
<dbReference type="GO" id="GO:0005524">
    <property type="term" value="F:ATP binding"/>
    <property type="evidence" value="ECO:0007669"/>
    <property type="project" value="InterPro"/>
</dbReference>
<protein>
    <submittedName>
        <fullName evidence="4">AAA family ATPase</fullName>
    </submittedName>
</protein>
<dbReference type="SUPFAM" id="SSF52540">
    <property type="entry name" value="P-loop containing nucleoside triphosphate hydrolases"/>
    <property type="match status" value="1"/>
</dbReference>
<dbReference type="PANTHER" id="PTHR23070">
    <property type="entry name" value="BCS1 AAA-TYPE ATPASE"/>
    <property type="match status" value="1"/>
</dbReference>
<comment type="similarity">
    <text evidence="1">Belongs to the AAA ATPase family. BCS1 subfamily.</text>
</comment>
<keyword evidence="2" id="KW-1133">Transmembrane helix</keyword>
<sequence>MNNIPLSHSTGPMDLNNFAMIASTLIVSYLMQKYNFGTMYYGMVHGITLQTILYLLSRNFDTFNFTYLIYIPFMLAAVAVPYILYYYKKDAVTPIVSNEYLTMNIFSADNIQTFTDYVTANQKCFDVMVNTNIGDLDKVYESKLYTDSRVSERDLNMISKMPDVSIKFDDQYLGIKGYYVWKKNMKQTTDKDKNVLKDISFKYVELNILKEKDKNINPEEIFSKMSSYMTDLNKNKLVLNYIKILNLGNSGASNHTVEFYKGDKQPFEVLETKYIKTLFHPERDRLWSIIKNCCMNYDFYRDCGQVGRVSLLLHGPPGTGKSTFAYRIAMVLQRHIISLDLRISDKAQIYQILQNPRSCGSYKNAVFLFEEFDISIKNLHHKEKKNKKVETEYFDMMTKSYTSSAPILEPPKNTDEKKDTWVTNYKTSQSDFSIRDLLEIFQGPIPFEGMVMLASTNKYDEIKELCPELFRPGRLTPVHFGYIDKDTLQDISKFYFNKKISWRIPDQITIPTSQIIELALEAKHISKKSFEYFSEKLEKLL</sequence>
<reference evidence="4" key="1">
    <citation type="journal article" date="2017" name="Science">
        <title>Giant viruses with an expanded complement of translation system components.</title>
        <authorList>
            <person name="Schulz F."/>
            <person name="Yutin N."/>
            <person name="Ivanova N.N."/>
            <person name="Ortega D.R."/>
            <person name="Lee T.K."/>
            <person name="Vierheilig J."/>
            <person name="Daims H."/>
            <person name="Horn M."/>
            <person name="Wagner M."/>
            <person name="Jensen G.J."/>
            <person name="Kyrpides N.C."/>
            <person name="Koonin E.V."/>
            <person name="Woyke T."/>
        </authorList>
    </citation>
    <scope>NUCLEOTIDE SEQUENCE</scope>
    <source>
        <strain evidence="4">KNV1</strain>
    </source>
</reference>
<dbReference type="InterPro" id="IPR050747">
    <property type="entry name" value="Mitochondrial_chaperone_BCS1"/>
</dbReference>
<name>A0A1V0SJZ8_9VIRU</name>
<feature type="transmembrane region" description="Helical" evidence="2">
    <location>
        <begin position="68"/>
        <end position="87"/>
    </location>
</feature>
<gene>
    <name evidence="4" type="ORF">Klosneuvirus_3_168</name>
</gene>
<evidence type="ECO:0000256" key="1">
    <source>
        <dbReference type="ARBA" id="ARBA00007448"/>
    </source>
</evidence>
<evidence type="ECO:0000313" key="4">
    <source>
        <dbReference type="EMBL" id="ARF12033.1"/>
    </source>
</evidence>
<dbReference type="EMBL" id="KY684110">
    <property type="protein sequence ID" value="ARF12033.1"/>
    <property type="molecule type" value="Genomic_DNA"/>
</dbReference>
<dbReference type="InterPro" id="IPR003959">
    <property type="entry name" value="ATPase_AAA_core"/>
</dbReference>